<dbReference type="GO" id="GO:0045053">
    <property type="term" value="P:protein retention in Golgi apparatus"/>
    <property type="evidence" value="ECO:0007669"/>
    <property type="project" value="TreeGrafter"/>
</dbReference>
<dbReference type="Proteomes" id="UP001497623">
    <property type="component" value="Unassembled WGS sequence"/>
</dbReference>
<sequence>MAELSHAGMKYAIARHKTVSMDIDIKSPFIVLPEYGSLQNGGNVLIIDMGGLKVVNEIGGQTVDLESATRMELEEQLYDRLTITISHLQVLLADSGDEWRVHRTMDDSDSHLLPRVQIKINLANSIHPEYRQQPAQKVDIHITPLKINLSDIRLSQLVEFSHHLPALHAGFTSDDVDSSTENIVYLDFMHCLLEPTYSDLTKIRDFLINRLGGDRFIPDSTDIHGTPPLIRCVRPLSSIDTISQTSLELHQYFSVSEEDDEGESLGKPIDLPGFEDNTSPSNMILVLARFCIDELVISIAKSCDTRERERPYLMIKCSHFVIETALMDYGPAIQITLGSLHLVDKYHHSSTGEYLELISSPSNGCLATIMYRKVRANCPDFASNFHSCEQSLVISFTSLNVVCHRSALISLISYINLLHSKLNQIEKNYLNINVNETFWNWIFSGPADPPVPPGAIKWSFASHFNTLNIKLCDIESEFVQIKVGGLQGEYIIKANDKKILRGFLSEIAIDDMSEFNLHPRILEIEEDRVLDIRYVHNSPSSKGVDDRDDGNLKALKPDSSLRIRIGRVQFVFLCKFFSDLLRFMDPLISREGAYAVFKTMEKVTETAMDELVSDNKLSLSIDIHAPTILVPQKSDSPSMLVLHLGDIKIDNMFKLAPGGMGGIVENILLDIGPLQVCRAVMTLGGGLEMQEGILEPATIKADIKRSLMPKCRDILSWDINIHIGALSINLGQRDLNTILAVISQNRAEAQFTDSLLNSLPISPLDAGTPVTGVDDNVGKLHAFLTHSIDIYRTADMLISLDGMTLTLYTDMDEVLTSPVRDAGSSLARLQVGELDIHGDMNSDHSGQLRLTLHSCDLFDVRLENNHVVKKIFGHHASEMNMQFGKFSVSVPPMLDIMYKISPNGDAAIEMTVEKIRMNMSVALALALYRYVNDAIPNSASSSGGILNPGFIGDMGANIDGIKIIRRPPSSTESTSGYLSTVTSNTDDQRVLSFSLQMKSPEIVLFADPEELLSRVLVVRGEIHMDYSKHPGHENFHFNLDKFQVFTSIYSPKNQNPFSVIKPCYLEGNWGLHNIEEGIKAQINVSHLNIYLSPPVFHLLMDFVDELLANLNPLTLPFTLNLPYHEVDDLWTPRTLQANILPTNPEDEPYIKPSYPSTKPKQTLTINMPEINISFEKQCFKSVLPVLCCSGSFDGEINDWSKLMFSKAEVKLQISSYNKEFASWEPILEPVTDRNNMSRPWEALIRTFQHPAQLIGVKQKHPVMGFDSVDGSSAPNRNYIYPGEDSDSSTDEDAQKDNEMLILKPHSANHTRSRRSTVDKLYVSGYPMDSDSETEDGVLHKISDSFSHMFSSEDEGSEDELSSDDLLEDSRQGLSTKELTVPKKPTRDSAFGSMSIDGEHPSHSEDDDLPNSAGVADSIDGNIHDVIEDTHEIATSIYIDSRDHMEITLSPYNMGSIYELLSQYLEKTEAHQPFISSFNANVTDIKILNDIGPGSKVTVITNSEKNEGNKIETVVGISKYDEPLSTPSSPGSSGCHTPQDYDHQYSSEENKHSNCYISNPSQHITDPSTALFSFACYKASCTRKISTGWDHISLKSCSQDSSDFSHIKDHKILEPSFSDLCPNPINLYQDITKHKIKIEVCGFEPLIVFLGKRSRNRLFQLSPSYNDVRYYIIVMVEVLNQVTTVTVRSPLQIMNDLPVPVNICYKKSVLEALGQNIDHLSRVVSPVNPFQSHVPVVTLQPEQIYTVPIAIAYNSSLHIQPAATDYYVSQEGVWWKELLNSAKSQMLTCVPKDPEHEPAISATVSLHEGVELCSLTQVDGLSSTVPNYCLCVVPPLCLYNHLPHTLSVTHSSLVLPLTLDPGQQSTFYKVDMKEKVMIHIEVNNYKGIDWKGVIDISMCKEDDQRTLTLCSDNGDTREKLEVGIYISCSGTTSIYVYSPYWIVNKTGLPLKIRGSRSKAIYSSAGQDEILLFRYKRNYPHRLKLCIMDSAWSRRWSCEAVGSCGVVVCTDETRNKKYRVLAKVTQSSLAAAAPTEGMQGSSKIKLYLTKIITLMPYFIVRNLTQRPIMFMQVNDKVDLWYDCQPQQCQHYWPESDNMQMVVRQRETQVLSQHFHFNSVHTTVLRMDKGRGLVVRVSGVGSHRPVCISFEKYTTGDAPVRLENWCDDIFLKFAQKESNQ</sequence>
<evidence type="ECO:0000313" key="5">
    <source>
        <dbReference type="Proteomes" id="UP001497623"/>
    </source>
</evidence>
<feature type="compositionally biased region" description="Acidic residues" evidence="1">
    <location>
        <begin position="1351"/>
        <end position="1366"/>
    </location>
</feature>
<dbReference type="EMBL" id="CAXKWB010042552">
    <property type="protein sequence ID" value="CAL4158065.1"/>
    <property type="molecule type" value="Genomic_DNA"/>
</dbReference>
<keyword evidence="5" id="KW-1185">Reference proteome</keyword>
<protein>
    <submittedName>
        <fullName evidence="4">Uncharacterized protein</fullName>
    </submittedName>
</protein>
<gene>
    <name evidence="4" type="ORF">MNOR_LOCUS32030</name>
</gene>
<dbReference type="PANTHER" id="PTHR16166:SF146">
    <property type="entry name" value="VACUOLAR PROTEIN SORTING-ASSOCIATED PROTEIN 13A-LIKE ISOFORM X1"/>
    <property type="match status" value="1"/>
</dbReference>
<name>A0AAV2S1I3_MEGNR</name>
<feature type="region of interest" description="Disordered" evidence="1">
    <location>
        <begin position="1265"/>
        <end position="1294"/>
    </location>
</feature>
<dbReference type="InterPro" id="IPR056747">
    <property type="entry name" value="VPS13-like_M"/>
</dbReference>
<evidence type="ECO:0000259" key="2">
    <source>
        <dbReference type="Pfam" id="PF25033"/>
    </source>
</evidence>
<feature type="domain" description="Vacuolar protein sorting-associated protein 13 VPS13 adaptor binding" evidence="3">
    <location>
        <begin position="1641"/>
        <end position="2176"/>
    </location>
</feature>
<feature type="non-terminal residue" evidence="4">
    <location>
        <position position="2177"/>
    </location>
</feature>
<feature type="region of interest" description="Disordered" evidence="1">
    <location>
        <begin position="1521"/>
        <end position="1543"/>
    </location>
</feature>
<dbReference type="GO" id="GO:0006623">
    <property type="term" value="P:protein targeting to vacuole"/>
    <property type="evidence" value="ECO:0007669"/>
    <property type="project" value="TreeGrafter"/>
</dbReference>
<accession>A0AAV2S1I3</accession>
<dbReference type="Pfam" id="PF25036">
    <property type="entry name" value="VPS13_VAB"/>
    <property type="match status" value="1"/>
</dbReference>
<proteinExistence type="predicted"/>
<comment type="caution">
    <text evidence="4">The sequence shown here is derived from an EMBL/GenBank/DDBJ whole genome shotgun (WGS) entry which is preliminary data.</text>
</comment>
<feature type="domain" description="VPS13-like middle region" evidence="2">
    <location>
        <begin position="546"/>
        <end position="1249"/>
    </location>
</feature>
<reference evidence="4 5" key="1">
    <citation type="submission" date="2024-05" db="EMBL/GenBank/DDBJ databases">
        <authorList>
            <person name="Wallberg A."/>
        </authorList>
    </citation>
    <scope>NUCLEOTIDE SEQUENCE [LARGE SCALE GENOMIC DNA]</scope>
</reference>
<organism evidence="4 5">
    <name type="scientific">Meganyctiphanes norvegica</name>
    <name type="common">Northern krill</name>
    <name type="synonym">Thysanopoda norvegica</name>
    <dbReference type="NCBI Taxonomy" id="48144"/>
    <lineage>
        <taxon>Eukaryota</taxon>
        <taxon>Metazoa</taxon>
        <taxon>Ecdysozoa</taxon>
        <taxon>Arthropoda</taxon>
        <taxon>Crustacea</taxon>
        <taxon>Multicrustacea</taxon>
        <taxon>Malacostraca</taxon>
        <taxon>Eumalacostraca</taxon>
        <taxon>Eucarida</taxon>
        <taxon>Euphausiacea</taxon>
        <taxon>Euphausiidae</taxon>
        <taxon>Meganyctiphanes</taxon>
    </lineage>
</organism>
<evidence type="ECO:0000256" key="1">
    <source>
        <dbReference type="SAM" id="MobiDB-lite"/>
    </source>
</evidence>
<dbReference type="Pfam" id="PF25033">
    <property type="entry name" value="VPS13_M"/>
    <property type="match status" value="1"/>
</dbReference>
<evidence type="ECO:0000313" key="4">
    <source>
        <dbReference type="EMBL" id="CAL4158065.1"/>
    </source>
</evidence>
<evidence type="ECO:0000259" key="3">
    <source>
        <dbReference type="Pfam" id="PF25036"/>
    </source>
</evidence>
<feature type="compositionally biased region" description="Low complexity" evidence="1">
    <location>
        <begin position="1524"/>
        <end position="1533"/>
    </location>
</feature>
<dbReference type="PANTHER" id="PTHR16166">
    <property type="entry name" value="VACUOLAR PROTEIN SORTING-ASSOCIATED PROTEIN VPS13"/>
    <property type="match status" value="1"/>
</dbReference>
<dbReference type="InterPro" id="IPR026847">
    <property type="entry name" value="VPS13"/>
</dbReference>
<feature type="region of interest" description="Disordered" evidence="1">
    <location>
        <begin position="1348"/>
        <end position="1416"/>
    </location>
</feature>
<dbReference type="InterPro" id="IPR009543">
    <property type="entry name" value="VPS13_VAB"/>
</dbReference>